<comment type="catalytic activity">
    <reaction evidence="6">
        <text>a (3R)-hydroxyacyl-[ACP] + NADP(+) = a 3-oxoacyl-[ACP] + NADPH + H(+)</text>
        <dbReference type="Rhea" id="RHEA:17397"/>
        <dbReference type="Rhea" id="RHEA-COMP:9916"/>
        <dbReference type="Rhea" id="RHEA-COMP:9945"/>
        <dbReference type="ChEBI" id="CHEBI:15378"/>
        <dbReference type="ChEBI" id="CHEBI:57783"/>
        <dbReference type="ChEBI" id="CHEBI:58349"/>
        <dbReference type="ChEBI" id="CHEBI:78776"/>
        <dbReference type="ChEBI" id="CHEBI:78827"/>
        <dbReference type="EC" id="1.1.1.100"/>
    </reaction>
    <physiologicalReaction direction="right-to-left" evidence="6">
        <dbReference type="Rhea" id="RHEA:17399"/>
    </physiologicalReaction>
</comment>
<evidence type="ECO:0000259" key="7">
    <source>
        <dbReference type="SMART" id="SM00822"/>
    </source>
</evidence>
<dbReference type="InterPro" id="IPR002347">
    <property type="entry name" value="SDR_fam"/>
</dbReference>
<dbReference type="PANTHER" id="PTHR42879">
    <property type="entry name" value="3-OXOACYL-(ACYL-CARRIER-PROTEIN) REDUCTASE"/>
    <property type="match status" value="1"/>
</dbReference>
<dbReference type="GO" id="GO:0004316">
    <property type="term" value="F:3-oxoacyl-[acyl-carrier-protein] reductase (NADPH) activity"/>
    <property type="evidence" value="ECO:0007669"/>
    <property type="project" value="UniProtKB-EC"/>
</dbReference>
<reference evidence="8 9" key="1">
    <citation type="journal article" date="2015" name="Emerg. Microbes Infect.">
        <title>Characterization of 17 strains belonging to the Mycobacterium simiae complex and description of Mycobacterium paraense sp. nov.</title>
        <authorList>
            <person name="Fusco da Costa A.R."/>
            <person name="Fedrizzi T."/>
            <person name="Lopes M.L."/>
            <person name="Pecorari M."/>
            <person name="Oliveira da Costa W.L."/>
            <person name="Giacobazzi E."/>
            <person name="da Costa Bahia J.R."/>
            <person name="De Sanctis V."/>
            <person name="Batista Lima K.V."/>
            <person name="Bertorelli R."/>
            <person name="Grottola A."/>
            <person name="Fabio A."/>
            <person name="Mariottini A."/>
            <person name="Ferretti P."/>
            <person name="Di Leva F."/>
            <person name="Fregni Serpini G."/>
            <person name="Tagliazucchi S."/>
            <person name="Rumpianesi F."/>
            <person name="Jousson O."/>
            <person name="Segata N."/>
            <person name="Tortoli E."/>
        </authorList>
    </citation>
    <scope>NUCLEOTIDE SEQUENCE [LARGE SCALE GENOMIC DNA]</scope>
    <source>
        <strain evidence="8 9">IEC33</strain>
    </source>
</reference>
<sequence>MDLGLANATAVVVGGSRGMGLATARCLADDGARVAVVGRSRDALDSAAADLAGRGSPDAVGLTADIGDAAAVDKVFADVAARWGGELNVLINTVGPGAAGSFEDLTDEQWHRAVEDGVMGMVRCVRSALPLLRKAEWARIVNFSAHSTQRQSVMLPAYTAAKSMLTSVSKNLSLLLAKDEILVNVVSPGSIASESLVGWAKSVGVDGNDPYALMDAIAEHFGHPAQMPRAGLPEEIGPVAAFLASRRNSYMTGANINVDGGSDFT</sequence>
<gene>
    <name evidence="8" type="ORF">AWB90_08685</name>
</gene>
<evidence type="ECO:0000313" key="8">
    <source>
        <dbReference type="EMBL" id="ORW50059.1"/>
    </source>
</evidence>
<evidence type="ECO:0000256" key="6">
    <source>
        <dbReference type="ARBA" id="ARBA00047400"/>
    </source>
</evidence>
<dbReference type="Proteomes" id="UP000193285">
    <property type="component" value="Unassembled WGS sequence"/>
</dbReference>
<dbReference type="OrthoDB" id="3676637at2"/>
<dbReference type="PANTHER" id="PTHR42879:SF6">
    <property type="entry name" value="NADPH-DEPENDENT REDUCTASE BACG"/>
    <property type="match status" value="1"/>
</dbReference>
<comment type="similarity">
    <text evidence="2">Belongs to the short-chain dehydrogenases/reductases (SDR) family.</text>
</comment>
<dbReference type="SMART" id="SM00822">
    <property type="entry name" value="PKS_KR"/>
    <property type="match status" value="1"/>
</dbReference>
<dbReference type="InterPro" id="IPR050259">
    <property type="entry name" value="SDR"/>
</dbReference>
<evidence type="ECO:0000256" key="1">
    <source>
        <dbReference type="ARBA" id="ARBA00004191"/>
    </source>
</evidence>
<evidence type="ECO:0000256" key="4">
    <source>
        <dbReference type="ARBA" id="ARBA00023002"/>
    </source>
</evidence>
<dbReference type="InterPro" id="IPR036291">
    <property type="entry name" value="NAD(P)-bd_dom_sf"/>
</dbReference>
<name>A0A1X2AFZ8_9MYCO</name>
<evidence type="ECO:0000256" key="5">
    <source>
        <dbReference type="ARBA" id="ARBA00040781"/>
    </source>
</evidence>
<dbReference type="PRINTS" id="PR00081">
    <property type="entry name" value="GDHRDH"/>
</dbReference>
<protein>
    <recommendedName>
        <fullName evidence="5">3-oxoacyl-[acyl-carrier-protein] reductase MabA</fullName>
    </recommendedName>
</protein>
<feature type="domain" description="Ketoreductase" evidence="7">
    <location>
        <begin position="8"/>
        <end position="178"/>
    </location>
</feature>
<dbReference type="Gene3D" id="3.40.50.720">
    <property type="entry name" value="NAD(P)-binding Rossmann-like Domain"/>
    <property type="match status" value="1"/>
</dbReference>
<keyword evidence="3" id="KW-0964">Secreted</keyword>
<dbReference type="FunFam" id="3.40.50.720:FF:000084">
    <property type="entry name" value="Short-chain dehydrogenase reductase"/>
    <property type="match status" value="1"/>
</dbReference>
<dbReference type="Pfam" id="PF13561">
    <property type="entry name" value="adh_short_C2"/>
    <property type="match status" value="1"/>
</dbReference>
<organism evidence="8 9">
    <name type="scientific">Mycobacterium paraense</name>
    <dbReference type="NCBI Taxonomy" id="767916"/>
    <lineage>
        <taxon>Bacteria</taxon>
        <taxon>Bacillati</taxon>
        <taxon>Actinomycetota</taxon>
        <taxon>Actinomycetes</taxon>
        <taxon>Mycobacteriales</taxon>
        <taxon>Mycobacteriaceae</taxon>
        <taxon>Mycobacterium</taxon>
        <taxon>Mycobacterium simiae complex</taxon>
    </lineage>
</organism>
<dbReference type="AlphaFoldDB" id="A0A1X2AFZ8"/>
<dbReference type="EMBL" id="LQPN01000033">
    <property type="protein sequence ID" value="ORW50059.1"/>
    <property type="molecule type" value="Genomic_DNA"/>
</dbReference>
<dbReference type="SUPFAM" id="SSF51735">
    <property type="entry name" value="NAD(P)-binding Rossmann-fold domains"/>
    <property type="match status" value="1"/>
</dbReference>
<dbReference type="STRING" id="767916.AWB91_02845"/>
<evidence type="ECO:0000256" key="3">
    <source>
        <dbReference type="ARBA" id="ARBA00022512"/>
    </source>
</evidence>
<proteinExistence type="inferred from homology"/>
<accession>A0A1X2AFZ8</accession>
<evidence type="ECO:0000256" key="2">
    <source>
        <dbReference type="ARBA" id="ARBA00006484"/>
    </source>
</evidence>
<keyword evidence="3" id="KW-0134">Cell wall</keyword>
<dbReference type="RefSeq" id="WP_085244566.1">
    <property type="nucleotide sequence ID" value="NZ_LQPN01000033.1"/>
</dbReference>
<evidence type="ECO:0000313" key="9">
    <source>
        <dbReference type="Proteomes" id="UP000193285"/>
    </source>
</evidence>
<dbReference type="InterPro" id="IPR057326">
    <property type="entry name" value="KR_dom"/>
</dbReference>
<comment type="subcellular location">
    <subcellularLocation>
        <location evidence="1">Secreted</location>
        <location evidence="1">Cell wall</location>
    </subcellularLocation>
</comment>
<comment type="caution">
    <text evidence="8">The sequence shown here is derived from an EMBL/GenBank/DDBJ whole genome shotgun (WGS) entry which is preliminary data.</text>
</comment>
<keyword evidence="4" id="KW-0560">Oxidoreductase</keyword>